<sequence length="145" mass="15629">MDAERARRMVELLRARGVMAHLVEAGVYEFGIRVVLDEGVEALWDIGGVAGLDAEIVDEGVLIGFVPHVPGSENYTEQQLVDSIATTDYSLEGLHPPTDGPPGAPPPEPGSPAGGDLPYPDAPPPGAPPIRRDQRRAHWIRRGRR</sequence>
<name>A0ABY8JWU5_9ACTN</name>
<accession>A0ABY8JWU5</accession>
<dbReference type="Proteomes" id="UP001216440">
    <property type="component" value="Chromosome"/>
</dbReference>
<keyword evidence="3" id="KW-1185">Reference proteome</keyword>
<organism evidence="2 3">
    <name type="scientific">Streptomyces cathayae</name>
    <dbReference type="NCBI Taxonomy" id="3031124"/>
    <lineage>
        <taxon>Bacteria</taxon>
        <taxon>Bacillati</taxon>
        <taxon>Actinomycetota</taxon>
        <taxon>Actinomycetes</taxon>
        <taxon>Kitasatosporales</taxon>
        <taxon>Streptomycetaceae</taxon>
        <taxon>Streptomyces</taxon>
    </lineage>
</organism>
<feature type="compositionally biased region" description="Pro residues" evidence="1">
    <location>
        <begin position="98"/>
        <end position="110"/>
    </location>
</feature>
<evidence type="ECO:0000313" key="3">
    <source>
        <dbReference type="Proteomes" id="UP001216440"/>
    </source>
</evidence>
<protein>
    <submittedName>
        <fullName evidence="2">Uncharacterized protein</fullName>
    </submittedName>
</protein>
<feature type="region of interest" description="Disordered" evidence="1">
    <location>
        <begin position="86"/>
        <end position="145"/>
    </location>
</feature>
<proteinExistence type="predicted"/>
<evidence type="ECO:0000256" key="1">
    <source>
        <dbReference type="SAM" id="MobiDB-lite"/>
    </source>
</evidence>
<dbReference type="EMBL" id="CP121682">
    <property type="protein sequence ID" value="WGD39040.1"/>
    <property type="molecule type" value="Genomic_DNA"/>
</dbReference>
<dbReference type="RefSeq" id="WP_279331963.1">
    <property type="nucleotide sequence ID" value="NZ_CP121682.1"/>
</dbReference>
<feature type="compositionally biased region" description="Basic residues" evidence="1">
    <location>
        <begin position="133"/>
        <end position="145"/>
    </location>
</feature>
<gene>
    <name evidence="2" type="ORF">PYS65_02005</name>
</gene>
<reference evidence="2 3" key="1">
    <citation type="submission" date="2023-03" db="EMBL/GenBank/DDBJ databases">
        <authorList>
            <person name="Mo P."/>
        </authorList>
    </citation>
    <scope>NUCLEOTIDE SEQUENCE [LARGE SCALE GENOMIC DNA]</scope>
    <source>
        <strain evidence="2 3">HUAS 5</strain>
    </source>
</reference>
<evidence type="ECO:0000313" key="2">
    <source>
        <dbReference type="EMBL" id="WGD39040.1"/>
    </source>
</evidence>